<comment type="caution">
    <text evidence="1">The sequence shown here is derived from an EMBL/GenBank/DDBJ whole genome shotgun (WGS) entry which is preliminary data.</text>
</comment>
<accession>A0AAJ2GWD8</accession>
<name>A0AAJ2GWD8_9HYPH</name>
<protein>
    <submittedName>
        <fullName evidence="1">Uncharacterized protein</fullName>
    </submittedName>
</protein>
<sequence>MRKRFDDHTLVVTVSLEDETDSQRPKGCGLFGIARTFRFRSEEATRRQLESVASGAMGEFCNHGDNH</sequence>
<evidence type="ECO:0000313" key="2">
    <source>
        <dbReference type="Proteomes" id="UP001268610"/>
    </source>
</evidence>
<dbReference type="RefSeq" id="WP_128398095.1">
    <property type="nucleotide sequence ID" value="NZ_JAVLSC010000017.1"/>
</dbReference>
<dbReference type="EMBL" id="JAVLSF010000021">
    <property type="protein sequence ID" value="MDR9776181.1"/>
    <property type="molecule type" value="Genomic_DNA"/>
</dbReference>
<dbReference type="AlphaFoldDB" id="A0AAJ2GWD8"/>
<gene>
    <name evidence="1" type="ORF">RJJ65_26695</name>
</gene>
<proteinExistence type="predicted"/>
<organism evidence="1 2">
    <name type="scientific">Rhizobium hidalgonense</name>
    <dbReference type="NCBI Taxonomy" id="1538159"/>
    <lineage>
        <taxon>Bacteria</taxon>
        <taxon>Pseudomonadati</taxon>
        <taxon>Pseudomonadota</taxon>
        <taxon>Alphaproteobacteria</taxon>
        <taxon>Hyphomicrobiales</taxon>
        <taxon>Rhizobiaceae</taxon>
        <taxon>Rhizobium/Agrobacterium group</taxon>
        <taxon>Rhizobium</taxon>
    </lineage>
</organism>
<evidence type="ECO:0000313" key="1">
    <source>
        <dbReference type="EMBL" id="MDR9776181.1"/>
    </source>
</evidence>
<reference evidence="1" key="1">
    <citation type="submission" date="2023-04" db="EMBL/GenBank/DDBJ databases">
        <title>Genomic characterization of faba bean (Vicia faba) microsymbionts in Mexican soils.</title>
        <authorList>
            <person name="Rivera Orduna F.N."/>
            <person name="Guevara-Luna J."/>
            <person name="Yan J."/>
            <person name="Arroyo-Herrera I."/>
            <person name="Li Y."/>
            <person name="Vasquez-Murrieta M.S."/>
            <person name="Wang E.T."/>
        </authorList>
    </citation>
    <scope>NUCLEOTIDE SEQUENCE</scope>
    <source>
        <strain evidence="1">CH26</strain>
    </source>
</reference>
<dbReference type="Proteomes" id="UP001268610">
    <property type="component" value="Unassembled WGS sequence"/>
</dbReference>